<dbReference type="Proteomes" id="UP000298218">
    <property type="component" value="Unassembled WGS sequence"/>
</dbReference>
<dbReference type="AlphaFoldDB" id="A0A4Y8KRF0"/>
<accession>A0A4Y8KRF0</accession>
<evidence type="ECO:0000313" key="2">
    <source>
        <dbReference type="Proteomes" id="UP000298218"/>
    </source>
</evidence>
<name>A0A4Y8KRF0_9MICO</name>
<keyword evidence="2" id="KW-1185">Reference proteome</keyword>
<protein>
    <recommendedName>
        <fullName evidence="3">Fimbrial assembly protein</fullName>
    </recommendedName>
</protein>
<comment type="caution">
    <text evidence="1">The sequence shown here is derived from an EMBL/GenBank/DDBJ whole genome shotgun (WGS) entry which is preliminary data.</text>
</comment>
<evidence type="ECO:0000313" key="1">
    <source>
        <dbReference type="EMBL" id="TFD81833.1"/>
    </source>
</evidence>
<reference evidence="1 2" key="1">
    <citation type="submission" date="2019-03" db="EMBL/GenBank/DDBJ databases">
        <title>Genomics of glacier-inhabiting Cryobacterium strains.</title>
        <authorList>
            <person name="Liu Q."/>
            <person name="Xin Y.-H."/>
        </authorList>
    </citation>
    <scope>NUCLEOTIDE SEQUENCE [LARGE SCALE GENOMIC DNA]</scope>
    <source>
        <strain evidence="1 2">CGMCC 1.4292</strain>
    </source>
</reference>
<dbReference type="EMBL" id="SOHQ01000007">
    <property type="protein sequence ID" value="TFD81833.1"/>
    <property type="molecule type" value="Genomic_DNA"/>
</dbReference>
<proteinExistence type="predicted"/>
<dbReference type="RefSeq" id="WP_134172631.1">
    <property type="nucleotide sequence ID" value="NZ_SODI01000001.1"/>
</dbReference>
<dbReference type="OrthoDB" id="5196233at2"/>
<sequence length="221" mass="24047">MSKKHSAEVMSFGAEPRMDLLPPEIRLMKRDKATRWRLGALLVTVVLVVSAGIGASTLQATSTQAELAAERERTAELLAEQVQYAEVHKVQTALDMTRAARGFAASTEFDWAAYVADIQLLLPADVGIASVTLDGANPFMAYEQPTTPLLNPRLATITIRFTSPAVSSLPPWLEVMSSLPGYADSQARLTSRTAEGTYSVDWVLHVNEEALAQRFSTPEGE</sequence>
<evidence type="ECO:0008006" key="3">
    <source>
        <dbReference type="Google" id="ProtNLM"/>
    </source>
</evidence>
<organism evidence="1 2">
    <name type="scientific">Cryobacterium psychrophilum</name>
    <dbReference type="NCBI Taxonomy" id="41988"/>
    <lineage>
        <taxon>Bacteria</taxon>
        <taxon>Bacillati</taxon>
        <taxon>Actinomycetota</taxon>
        <taxon>Actinomycetes</taxon>
        <taxon>Micrococcales</taxon>
        <taxon>Microbacteriaceae</taxon>
        <taxon>Cryobacterium</taxon>
    </lineage>
</organism>
<gene>
    <name evidence="1" type="ORF">E3T53_02255</name>
</gene>